<dbReference type="CDD" id="cd06580">
    <property type="entry name" value="TM_PBP1_transp_TpRbsC_like"/>
    <property type="match status" value="1"/>
</dbReference>
<protein>
    <submittedName>
        <fullName evidence="7">Nucleoside ABC transporter membrane protein</fullName>
    </submittedName>
</protein>
<dbReference type="PANTHER" id="PTHR47089:SF1">
    <property type="entry name" value="GUANOSINE ABC TRANSPORTER PERMEASE PROTEIN NUPP"/>
    <property type="match status" value="1"/>
</dbReference>
<dbReference type="Pfam" id="PF02653">
    <property type="entry name" value="BPD_transp_2"/>
    <property type="match status" value="1"/>
</dbReference>
<feature type="transmembrane region" description="Helical" evidence="6">
    <location>
        <begin position="151"/>
        <end position="170"/>
    </location>
</feature>
<dbReference type="eggNOG" id="COG4603">
    <property type="taxonomic scope" value="Bacteria"/>
</dbReference>
<dbReference type="HOGENOM" id="CLU_040769_0_0_0"/>
<feature type="transmembrane region" description="Helical" evidence="6">
    <location>
        <begin position="12"/>
        <end position="39"/>
    </location>
</feature>
<dbReference type="EMBL" id="CP003096">
    <property type="protein sequence ID" value="AER66627.1"/>
    <property type="molecule type" value="Genomic_DNA"/>
</dbReference>
<evidence type="ECO:0000313" key="8">
    <source>
        <dbReference type="Proteomes" id="UP000005868"/>
    </source>
</evidence>
<reference evidence="8" key="1">
    <citation type="submission" date="2011-10" db="EMBL/GenBank/DDBJ databases">
        <title>The complete genome of chromosome of Thermovirga lienii DSM 17291.</title>
        <authorList>
            <consortium name="US DOE Joint Genome Institute (JGI-PGF)"/>
            <person name="Lucas S."/>
            <person name="Copeland A."/>
            <person name="Lapidus A."/>
            <person name="Glavina del Rio T."/>
            <person name="Dalin E."/>
            <person name="Tice H."/>
            <person name="Bruce D."/>
            <person name="Goodwin L."/>
            <person name="Pitluck S."/>
            <person name="Peters L."/>
            <person name="Mikhailova N."/>
            <person name="Saunders E."/>
            <person name="Kyrpides N."/>
            <person name="Mavromatis K."/>
            <person name="Ivanova N."/>
            <person name="Last F.I."/>
            <person name="Brettin T."/>
            <person name="Detter J.C."/>
            <person name="Han C."/>
            <person name="Larimer F."/>
            <person name="Land M."/>
            <person name="Hauser L."/>
            <person name="Markowitz V."/>
            <person name="Cheng J.-F."/>
            <person name="Hugenholtz P."/>
            <person name="Woyke T."/>
            <person name="Wu D."/>
            <person name="Spring S."/>
            <person name="Schroeder M."/>
            <person name="Brambilla E.-M."/>
            <person name="Klenk H.-P."/>
            <person name="Eisen J.A."/>
        </authorList>
    </citation>
    <scope>NUCLEOTIDE SEQUENCE [LARGE SCALE GENOMIC DNA]</scope>
    <source>
        <strain evidence="8">ATCC BAA-1197 / DSM 17291 / Cas60314</strain>
    </source>
</reference>
<feature type="transmembrane region" description="Helical" evidence="6">
    <location>
        <begin position="117"/>
        <end position="139"/>
    </location>
</feature>
<comment type="subcellular location">
    <subcellularLocation>
        <location evidence="1">Cell membrane</location>
        <topology evidence="1">Multi-pass membrane protein</topology>
    </subcellularLocation>
</comment>
<feature type="transmembrane region" description="Helical" evidence="6">
    <location>
        <begin position="324"/>
        <end position="343"/>
    </location>
</feature>
<reference evidence="7 8" key="2">
    <citation type="journal article" date="2012" name="Stand. Genomic Sci.">
        <title>Genome sequence of the moderately thermophilic, amino-acid-degrading and sulfur-reducing bacterium Thermovirga lienii type strain (Cas60314(T)).</title>
        <authorList>
            <person name="Goker M."/>
            <person name="Saunders E."/>
            <person name="Lapidus A."/>
            <person name="Nolan M."/>
            <person name="Lucas S."/>
            <person name="Hammon N."/>
            <person name="Deshpande S."/>
            <person name="Cheng J.F."/>
            <person name="Han C."/>
            <person name="Tapia R."/>
            <person name="Goodwin L.A."/>
            <person name="Pitluck S."/>
            <person name="Liolios K."/>
            <person name="Mavromatis K."/>
            <person name="Pagani I."/>
            <person name="Ivanova N."/>
            <person name="Mikhailova N."/>
            <person name="Pati A."/>
            <person name="Chen A."/>
            <person name="Palaniappan K."/>
            <person name="Land M."/>
            <person name="Chang Y.J."/>
            <person name="Jeffries C.D."/>
            <person name="Brambilla E.M."/>
            <person name="Rohde M."/>
            <person name="Spring S."/>
            <person name="Detter J.C."/>
            <person name="Woyke T."/>
            <person name="Bristow J."/>
            <person name="Eisen J.A."/>
            <person name="Markowitz V."/>
            <person name="Hugenholtz P."/>
            <person name="Kyrpides N.C."/>
            <person name="Klenk H.P."/>
        </authorList>
    </citation>
    <scope>NUCLEOTIDE SEQUENCE [LARGE SCALE GENOMIC DNA]</scope>
    <source>
        <strain evidence="8">ATCC BAA-1197 / DSM 17291 / Cas60314</strain>
    </source>
</reference>
<sequence>MPRLIIERRFKTPLVLNIILPLVSIALALLVSSFLLLALDVSPVKALKGIINGALGSWYGVSEVLVKATPLIICGVAVALAFMMKVWNIGAEGQIYLGALASAAAVRYFPVNNMLVMLTIMAVAAILAGAFWGGIAGYLKARWNVNEIITTLMLNYVAIHLVDYFVYGPWRDPSSLGFPMTAPFPDFARLPTFGGTRVHAWIFLALILVVLYRVIIRWTRWGFEIRVIGENQRAALYAGIPYMKNVVLVMAVSGALAALAGMGEIAGLQGRLQHGFSPGYGYTAIIVAWLARLNPWGTVIVSIFMGIIMVGGETLQVIMRLPLASVQVIQGLILLFVLGSEFFRNYKIRILSGDGQ</sequence>
<dbReference type="AlphaFoldDB" id="G7V9S7"/>
<name>G7V9S7_THELD</name>
<gene>
    <name evidence="7" type="ordered locus">Tlie_0894</name>
</gene>
<evidence type="ECO:0000256" key="2">
    <source>
        <dbReference type="ARBA" id="ARBA00022475"/>
    </source>
</evidence>
<keyword evidence="2" id="KW-1003">Cell membrane</keyword>
<feature type="transmembrane region" description="Helical" evidence="6">
    <location>
        <begin position="246"/>
        <end position="266"/>
    </location>
</feature>
<evidence type="ECO:0000256" key="5">
    <source>
        <dbReference type="ARBA" id="ARBA00023136"/>
    </source>
</evidence>
<keyword evidence="8" id="KW-1185">Reference proteome</keyword>
<keyword evidence="5 6" id="KW-0472">Membrane</keyword>
<dbReference type="Proteomes" id="UP000005868">
    <property type="component" value="Chromosome"/>
</dbReference>
<dbReference type="PANTHER" id="PTHR47089">
    <property type="entry name" value="ABC TRANSPORTER, PERMEASE PROTEIN"/>
    <property type="match status" value="1"/>
</dbReference>
<evidence type="ECO:0000256" key="4">
    <source>
        <dbReference type="ARBA" id="ARBA00022989"/>
    </source>
</evidence>
<keyword evidence="3 6" id="KW-0812">Transmembrane</keyword>
<dbReference type="OrthoDB" id="45037at2"/>
<keyword evidence="4 6" id="KW-1133">Transmembrane helix</keyword>
<evidence type="ECO:0000256" key="1">
    <source>
        <dbReference type="ARBA" id="ARBA00004651"/>
    </source>
</evidence>
<feature type="transmembrane region" description="Helical" evidence="6">
    <location>
        <begin position="198"/>
        <end position="216"/>
    </location>
</feature>
<proteinExistence type="predicted"/>
<dbReference type="KEGG" id="tli:Tlie_0894"/>
<dbReference type="STRING" id="580340.Tlie_0894"/>
<organism evidence="7 8">
    <name type="scientific">Thermovirga lienii (strain ATCC BAA-1197 / DSM 17291 / Cas60314)</name>
    <dbReference type="NCBI Taxonomy" id="580340"/>
    <lineage>
        <taxon>Bacteria</taxon>
        <taxon>Thermotogati</taxon>
        <taxon>Synergistota</taxon>
        <taxon>Synergistia</taxon>
        <taxon>Synergistales</taxon>
        <taxon>Thermovirgaceae</taxon>
        <taxon>Thermovirga</taxon>
    </lineage>
</organism>
<dbReference type="InterPro" id="IPR001851">
    <property type="entry name" value="ABC_transp_permease"/>
</dbReference>
<dbReference type="GO" id="GO:0005886">
    <property type="term" value="C:plasma membrane"/>
    <property type="evidence" value="ECO:0007669"/>
    <property type="project" value="UniProtKB-SubCell"/>
</dbReference>
<evidence type="ECO:0000256" key="3">
    <source>
        <dbReference type="ARBA" id="ARBA00022692"/>
    </source>
</evidence>
<evidence type="ECO:0000256" key="6">
    <source>
        <dbReference type="SAM" id="Phobius"/>
    </source>
</evidence>
<feature type="transmembrane region" description="Helical" evidence="6">
    <location>
        <begin position="298"/>
        <end position="318"/>
    </location>
</feature>
<accession>G7V9S7</accession>
<dbReference type="GO" id="GO:0022857">
    <property type="term" value="F:transmembrane transporter activity"/>
    <property type="evidence" value="ECO:0007669"/>
    <property type="project" value="InterPro"/>
</dbReference>
<feature type="transmembrane region" description="Helical" evidence="6">
    <location>
        <begin position="95"/>
        <end position="111"/>
    </location>
</feature>
<feature type="transmembrane region" description="Helical" evidence="6">
    <location>
        <begin position="64"/>
        <end position="83"/>
    </location>
</feature>
<evidence type="ECO:0000313" key="7">
    <source>
        <dbReference type="EMBL" id="AER66627.1"/>
    </source>
</evidence>